<gene>
    <name evidence="1" type="ORF">F5147DRAFT_787195</name>
</gene>
<evidence type="ECO:0000313" key="1">
    <source>
        <dbReference type="EMBL" id="KAG2090474.1"/>
    </source>
</evidence>
<sequence length="243" mass="27463">MPKCIPTPSPGEDEPHYLTVIHPYILDSHCNMELPKDRQDFACWVACCIDAKYFYTFFYKPSISGGVDRLCSLVNAPNLIAYSHWKTGAEELLVEDAWFKMWSPNNQHTLSEQREIVILNLVYDLDACIRKILCVPPLCLMYQILLTGFTRQFDVSCCCCAGGECMLRSKISAGGYPESRKLSKHWWRGKKTAISPMLEPFGGNVVEKQGPSYFSATFLRAKILGNMQCATIMQIAVILDLAK</sequence>
<dbReference type="RefSeq" id="XP_041286217.1">
    <property type="nucleotide sequence ID" value="XM_041442955.1"/>
</dbReference>
<keyword evidence="2" id="KW-1185">Reference proteome</keyword>
<dbReference type="OrthoDB" id="3243413at2759"/>
<organism evidence="1 2">
    <name type="scientific">Suillus discolor</name>
    <dbReference type="NCBI Taxonomy" id="1912936"/>
    <lineage>
        <taxon>Eukaryota</taxon>
        <taxon>Fungi</taxon>
        <taxon>Dikarya</taxon>
        <taxon>Basidiomycota</taxon>
        <taxon>Agaricomycotina</taxon>
        <taxon>Agaricomycetes</taxon>
        <taxon>Agaricomycetidae</taxon>
        <taxon>Boletales</taxon>
        <taxon>Suillineae</taxon>
        <taxon>Suillaceae</taxon>
        <taxon>Suillus</taxon>
    </lineage>
</organism>
<name>A0A9P7EU66_9AGAM</name>
<reference evidence="1" key="1">
    <citation type="journal article" date="2020" name="New Phytol.">
        <title>Comparative genomics reveals dynamic genome evolution in host specialist ectomycorrhizal fungi.</title>
        <authorList>
            <person name="Lofgren L.A."/>
            <person name="Nguyen N.H."/>
            <person name="Vilgalys R."/>
            <person name="Ruytinx J."/>
            <person name="Liao H.L."/>
            <person name="Branco S."/>
            <person name="Kuo A."/>
            <person name="LaButti K."/>
            <person name="Lipzen A."/>
            <person name="Andreopoulos W."/>
            <person name="Pangilinan J."/>
            <person name="Riley R."/>
            <person name="Hundley H."/>
            <person name="Na H."/>
            <person name="Barry K."/>
            <person name="Grigoriev I.V."/>
            <person name="Stajich J.E."/>
            <person name="Kennedy P.G."/>
        </authorList>
    </citation>
    <scope>NUCLEOTIDE SEQUENCE</scope>
    <source>
        <strain evidence="1">FC423</strain>
    </source>
</reference>
<dbReference type="GeneID" id="64705214"/>
<comment type="caution">
    <text evidence="1">The sequence shown here is derived from an EMBL/GenBank/DDBJ whole genome shotgun (WGS) entry which is preliminary data.</text>
</comment>
<protein>
    <submittedName>
        <fullName evidence="1">Uncharacterized protein</fullName>
    </submittedName>
</protein>
<accession>A0A9P7EU66</accession>
<dbReference type="AlphaFoldDB" id="A0A9P7EU66"/>
<dbReference type="Proteomes" id="UP000823399">
    <property type="component" value="Unassembled WGS sequence"/>
</dbReference>
<evidence type="ECO:0000313" key="2">
    <source>
        <dbReference type="Proteomes" id="UP000823399"/>
    </source>
</evidence>
<proteinExistence type="predicted"/>
<dbReference type="EMBL" id="JABBWM010000103">
    <property type="protein sequence ID" value="KAG2090474.1"/>
    <property type="molecule type" value="Genomic_DNA"/>
</dbReference>